<dbReference type="SUPFAM" id="SSF53756">
    <property type="entry name" value="UDP-Glycosyltransferase/glycogen phosphorylase"/>
    <property type="match status" value="1"/>
</dbReference>
<comment type="caution">
    <text evidence="1">The sequence shown here is derived from an EMBL/GenBank/DDBJ whole genome shotgun (WGS) entry which is preliminary data.</text>
</comment>
<keyword evidence="2" id="KW-1185">Reference proteome</keyword>
<dbReference type="Proteomes" id="UP000559626">
    <property type="component" value="Unassembled WGS sequence"/>
</dbReference>
<dbReference type="GO" id="GO:0016740">
    <property type="term" value="F:transferase activity"/>
    <property type="evidence" value="ECO:0007669"/>
    <property type="project" value="UniProtKB-KW"/>
</dbReference>
<keyword evidence="1" id="KW-0808">Transferase</keyword>
<evidence type="ECO:0000313" key="2">
    <source>
        <dbReference type="Proteomes" id="UP000559626"/>
    </source>
</evidence>
<proteinExistence type="predicted"/>
<protein>
    <submittedName>
        <fullName evidence="1">Glycosyltransferase</fullName>
    </submittedName>
</protein>
<name>A0A7Y0FLR1_9BACT</name>
<organism evidence="1 2">
    <name type="scientific">Hymenobacter polaris</name>
    <dbReference type="NCBI Taxonomy" id="2682546"/>
    <lineage>
        <taxon>Bacteria</taxon>
        <taxon>Pseudomonadati</taxon>
        <taxon>Bacteroidota</taxon>
        <taxon>Cytophagia</taxon>
        <taxon>Cytophagales</taxon>
        <taxon>Hymenobacteraceae</taxon>
        <taxon>Hymenobacter</taxon>
    </lineage>
</organism>
<dbReference type="RefSeq" id="WP_169529948.1">
    <property type="nucleotide sequence ID" value="NZ_JABBGH010000001.1"/>
</dbReference>
<reference evidence="1 2" key="1">
    <citation type="submission" date="2020-04" db="EMBL/GenBank/DDBJ databases">
        <title>Hymenobacter polaris sp. nov., isolated from Arctic soil.</title>
        <authorList>
            <person name="Dahal R.H."/>
        </authorList>
    </citation>
    <scope>NUCLEOTIDE SEQUENCE [LARGE SCALE GENOMIC DNA]</scope>
    <source>
        <strain evidence="1 2">RP-2-7</strain>
    </source>
</reference>
<dbReference type="AlphaFoldDB" id="A0A7Y0FLR1"/>
<accession>A0A7Y0FLR1</accession>
<dbReference type="EMBL" id="JABBGH010000001">
    <property type="protein sequence ID" value="NML64664.1"/>
    <property type="molecule type" value="Genomic_DNA"/>
</dbReference>
<sequence>MKIVFLCGSLEIGRDGVGDYVRRLAIELSQYEHQVTGIALNDHYVTEETSSLSQIEDNNISIIRLPSIWSSKQRFNRVQYWIDMSNPEWISLQFVPFSFHHKGLHFGLTEQLIKVGKNRLWHIMVHELWVGMEKETSIKYRYWGEVQKYLIKNLIAKINPKVIHTQLLLYKIELAKMGFVSNLLLLFSNIPAANKVLNKNSVLVKNTSAYKNEISLIVFGHIHPDAPINQFAYDASQYAKRNNIVISLTMIGRCGSEQEHWAAQWKSFNLPVRILGEQNAECISLTLQNSSLGIATNPIHLVGKSGTAAAMKEHGLPIICVSRPWNPRDTKELELPANIYAYSEGEFDKYIDNYLYISAPSDISAVSQQLLHDLLNAN</sequence>
<gene>
    <name evidence="1" type="ORF">HHL22_05545</name>
</gene>
<evidence type="ECO:0000313" key="1">
    <source>
        <dbReference type="EMBL" id="NML64664.1"/>
    </source>
</evidence>